<dbReference type="InterPro" id="IPR003476">
    <property type="entry name" value="Glyco_hydro_42"/>
</dbReference>
<dbReference type="GO" id="GO:0009341">
    <property type="term" value="C:beta-galactosidase complex"/>
    <property type="evidence" value="ECO:0007669"/>
    <property type="project" value="InterPro"/>
</dbReference>
<dbReference type="GO" id="GO:0004565">
    <property type="term" value="F:beta-galactosidase activity"/>
    <property type="evidence" value="ECO:0007669"/>
    <property type="project" value="UniProtKB-EC"/>
</dbReference>
<dbReference type="InterPro" id="IPR013738">
    <property type="entry name" value="Beta_galactosidase_Trimer"/>
</dbReference>
<dbReference type="Pfam" id="PF02449">
    <property type="entry name" value="Glyco_hydro_42"/>
    <property type="match status" value="1"/>
</dbReference>
<evidence type="ECO:0000256" key="7">
    <source>
        <dbReference type="ARBA" id="ARBA00023295"/>
    </source>
</evidence>
<feature type="domain" description="Beta-galactosidase trimerisation" evidence="13">
    <location>
        <begin position="390"/>
        <end position="591"/>
    </location>
</feature>
<sequence length="659" mass="74305">MEVGVDYYPEHWDPALWAADAAAMKAAGITLVRLAEFAWSRLEPREGRYDFHWLDQAISLFAAQDINIILGTPTAAPPRWLVEKYPDVLPMDHHKHPIYPGVRCHRCYNSPSLRRRARAIIEALTRHYAAHAAVVGWQTDNELAANDCHCENCTRAFRLWLQSKYATLENLNHQWGTVVWSGEYSAWTQITTPLGGSPYQNPSFLLDFQRFSSDSAAAFNRFQAEVIRKNCPGRFITHNLWGYPVVTDYYDLFQPMDFASVDYYPSTDLEDNTKAAIYHGALTLDLTRGVKRRNFWVMEQLSGTPGCWNPMSRAPWPGMIRAHAWQSISRGADAVIHFRWRSARIGAEQFWHGLLDHHGQPGRRMAEFAVFAKEAARLKDIIHGTEVHNKTALLFSHEQCSAFTLQPQSDGFDYFNNVKQLHQALVRLGIGVDVINWSESVDGYRLVVAPFLFLQDAAVVAKLEKFVRSGGTLVLTTRSGVKNTYNVCQDDVLPGLLKDISGIWVEEYDPVGFHRQKISLSAQEIGCSQWCDIITPTTAKTLGVYASGYFNGRSAITLNSAGKGNAYYIGSVLDDDGYRHLFADILQKCGIKSPGDLPPGVEMSVRSDEHRRIVFILNLSTEQKPLTLPARMRHDAFSGEAVPATLLLEPFDVRILLEE</sequence>
<feature type="binding site" evidence="11">
    <location>
        <position position="148"/>
    </location>
    <ligand>
        <name>Zn(2+)</name>
        <dbReference type="ChEBI" id="CHEBI:29105"/>
    </ligand>
</feature>
<keyword evidence="6 11" id="KW-0862">Zinc</keyword>
<feature type="binding site" evidence="10">
    <location>
        <position position="103"/>
    </location>
    <ligand>
        <name>substrate</name>
    </ligand>
</feature>
<evidence type="ECO:0000256" key="8">
    <source>
        <dbReference type="PIRNR" id="PIRNR001084"/>
    </source>
</evidence>
<dbReference type="SUPFAM" id="SSF52317">
    <property type="entry name" value="Class I glutamine amidotransferase-like"/>
    <property type="match status" value="1"/>
</dbReference>
<evidence type="ECO:0000256" key="11">
    <source>
        <dbReference type="PIRSR" id="PIRSR001084-3"/>
    </source>
</evidence>
<evidence type="ECO:0000256" key="1">
    <source>
        <dbReference type="ARBA" id="ARBA00001412"/>
    </source>
</evidence>
<evidence type="ECO:0000256" key="9">
    <source>
        <dbReference type="PIRSR" id="PIRSR001084-1"/>
    </source>
</evidence>
<evidence type="ECO:0000256" key="2">
    <source>
        <dbReference type="ARBA" id="ARBA00005940"/>
    </source>
</evidence>
<feature type="binding site" evidence="11">
    <location>
        <position position="107"/>
    </location>
    <ligand>
        <name>Zn(2+)</name>
        <dbReference type="ChEBI" id="CHEBI:29105"/>
    </ligand>
</feature>
<evidence type="ECO:0000256" key="3">
    <source>
        <dbReference type="ARBA" id="ARBA00012756"/>
    </source>
</evidence>
<name>A0AAU7QF68_9GAMM</name>
<dbReference type="InterPro" id="IPR013529">
    <property type="entry name" value="Glyco_hydro_42_N"/>
</dbReference>
<protein>
    <recommendedName>
        <fullName evidence="3 8">Beta-galactosidase</fullName>
        <shortName evidence="8">Beta-gal</shortName>
        <ecNumber evidence="3 8">3.2.1.23</ecNumber>
    </recommendedName>
</protein>
<dbReference type="EC" id="3.2.1.23" evidence="3 8"/>
<comment type="catalytic activity">
    <reaction evidence="1 8">
        <text>Hydrolysis of terminal non-reducing beta-D-galactose residues in beta-D-galactosides.</text>
        <dbReference type="EC" id="3.2.1.23"/>
    </reaction>
</comment>
<keyword evidence="5 8" id="KW-0378">Hydrolase</keyword>
<evidence type="ECO:0000259" key="13">
    <source>
        <dbReference type="Pfam" id="PF08532"/>
    </source>
</evidence>
<feature type="binding site" evidence="10">
    <location>
        <position position="141"/>
    </location>
    <ligand>
        <name>substrate</name>
    </ligand>
</feature>
<dbReference type="PIRSF" id="PIRSF001084">
    <property type="entry name" value="B-galactosidase"/>
    <property type="match status" value="1"/>
</dbReference>
<dbReference type="PANTHER" id="PTHR36447">
    <property type="entry name" value="BETA-GALACTOSIDASE GANA"/>
    <property type="match status" value="1"/>
</dbReference>
<feature type="binding site" evidence="11">
    <location>
        <position position="153"/>
    </location>
    <ligand>
        <name>Zn(2+)</name>
        <dbReference type="ChEBI" id="CHEBI:29105"/>
    </ligand>
</feature>
<feature type="active site" description="Nucleophile" evidence="9">
    <location>
        <position position="299"/>
    </location>
</feature>
<keyword evidence="4 11" id="KW-0479">Metal-binding</keyword>
<dbReference type="Pfam" id="PF08532">
    <property type="entry name" value="Glyco_hydro_42M"/>
    <property type="match status" value="1"/>
</dbReference>
<comment type="similarity">
    <text evidence="2 8">Belongs to the glycosyl hydrolase 42 family.</text>
</comment>
<reference evidence="14" key="1">
    <citation type="submission" date="2024-06" db="EMBL/GenBank/DDBJ databases">
        <authorList>
            <person name="Coelho C."/>
            <person name="Bento M."/>
            <person name="Garcia E."/>
            <person name="Camelo A."/>
            <person name="Brandao I."/>
            <person name="Espirito Santo C."/>
            <person name="Trovao J."/>
            <person name="Verissimo A."/>
            <person name="Costa J."/>
            <person name="Tiago I."/>
        </authorList>
    </citation>
    <scope>NUCLEOTIDE SEQUENCE</scope>
    <source>
        <strain evidence="14">KWT182</strain>
    </source>
</reference>
<dbReference type="GO" id="GO:0005975">
    <property type="term" value="P:carbohydrate metabolic process"/>
    <property type="evidence" value="ECO:0007669"/>
    <property type="project" value="InterPro"/>
</dbReference>
<evidence type="ECO:0000256" key="5">
    <source>
        <dbReference type="ARBA" id="ARBA00022801"/>
    </source>
</evidence>
<feature type="binding site" evidence="11">
    <location>
        <position position="150"/>
    </location>
    <ligand>
        <name>Zn(2+)</name>
        <dbReference type="ChEBI" id="CHEBI:29105"/>
    </ligand>
</feature>
<dbReference type="PANTHER" id="PTHR36447:SF2">
    <property type="entry name" value="BETA-GALACTOSIDASE YESZ"/>
    <property type="match status" value="1"/>
</dbReference>
<dbReference type="Gene3D" id="3.40.50.880">
    <property type="match status" value="1"/>
</dbReference>
<dbReference type="Gene3D" id="3.20.20.80">
    <property type="entry name" value="Glycosidases"/>
    <property type="match status" value="1"/>
</dbReference>
<evidence type="ECO:0000256" key="4">
    <source>
        <dbReference type="ARBA" id="ARBA00022723"/>
    </source>
</evidence>
<organism evidence="14">
    <name type="scientific">Acerihabitans sp. KWT182</name>
    <dbReference type="NCBI Taxonomy" id="3157919"/>
    <lineage>
        <taxon>Bacteria</taxon>
        <taxon>Pseudomonadati</taxon>
        <taxon>Pseudomonadota</taxon>
        <taxon>Gammaproteobacteria</taxon>
        <taxon>Enterobacterales</taxon>
        <taxon>Pectobacteriaceae</taxon>
        <taxon>Acerihabitans</taxon>
    </lineage>
</organism>
<dbReference type="EMBL" id="CP157947">
    <property type="protein sequence ID" value="XBS71684.1"/>
    <property type="molecule type" value="Genomic_DNA"/>
</dbReference>
<gene>
    <name evidence="14" type="ORF">ABK905_12785</name>
</gene>
<dbReference type="SUPFAM" id="SSF51445">
    <property type="entry name" value="(Trans)glycosidases"/>
    <property type="match status" value="1"/>
</dbReference>
<evidence type="ECO:0000259" key="12">
    <source>
        <dbReference type="Pfam" id="PF02449"/>
    </source>
</evidence>
<keyword evidence="7 8" id="KW-0326">Glycosidase</keyword>
<dbReference type="InterPro" id="IPR029062">
    <property type="entry name" value="Class_I_gatase-like"/>
</dbReference>
<dbReference type="GO" id="GO:0046872">
    <property type="term" value="F:metal ion binding"/>
    <property type="evidence" value="ECO:0007669"/>
    <property type="project" value="UniProtKB-KW"/>
</dbReference>
<evidence type="ECO:0000256" key="6">
    <source>
        <dbReference type="ARBA" id="ARBA00022833"/>
    </source>
</evidence>
<dbReference type="InterPro" id="IPR017853">
    <property type="entry name" value="GH"/>
</dbReference>
<dbReference type="CDD" id="cd03143">
    <property type="entry name" value="A4_beta-galactosidase_middle_domain"/>
    <property type="match status" value="1"/>
</dbReference>
<evidence type="ECO:0000313" key="14">
    <source>
        <dbReference type="EMBL" id="XBS71684.1"/>
    </source>
</evidence>
<feature type="binding site" evidence="10">
    <location>
        <position position="308"/>
    </location>
    <ligand>
        <name>substrate</name>
    </ligand>
</feature>
<feature type="domain" description="Glycoside hydrolase family 42 N-terminal" evidence="12">
    <location>
        <begin position="6"/>
        <end position="375"/>
    </location>
</feature>
<accession>A0AAU7QF68</accession>
<dbReference type="Gene3D" id="2.60.40.1180">
    <property type="entry name" value="Golgi alpha-mannosidase II"/>
    <property type="match status" value="1"/>
</dbReference>
<feature type="active site" description="Proton donor" evidence="9">
    <location>
        <position position="142"/>
    </location>
</feature>
<proteinExistence type="inferred from homology"/>
<dbReference type="AlphaFoldDB" id="A0AAU7QF68"/>
<dbReference type="InterPro" id="IPR013780">
    <property type="entry name" value="Glyco_hydro_b"/>
</dbReference>
<evidence type="ECO:0000256" key="10">
    <source>
        <dbReference type="PIRSR" id="PIRSR001084-2"/>
    </source>
</evidence>